<name>A0A9D4RVZ9_DREPO</name>
<keyword evidence="1" id="KW-0472">Membrane</keyword>
<keyword evidence="1" id="KW-1133">Transmembrane helix</keyword>
<dbReference type="EMBL" id="JAIWYP010000001">
    <property type="protein sequence ID" value="KAH3880607.1"/>
    <property type="molecule type" value="Genomic_DNA"/>
</dbReference>
<dbReference type="Proteomes" id="UP000828390">
    <property type="component" value="Unassembled WGS sequence"/>
</dbReference>
<accession>A0A9D4RVZ9</accession>
<reference evidence="2" key="1">
    <citation type="journal article" date="2019" name="bioRxiv">
        <title>The Genome of the Zebra Mussel, Dreissena polymorpha: A Resource for Invasive Species Research.</title>
        <authorList>
            <person name="McCartney M.A."/>
            <person name="Auch B."/>
            <person name="Kono T."/>
            <person name="Mallez S."/>
            <person name="Zhang Y."/>
            <person name="Obille A."/>
            <person name="Becker A."/>
            <person name="Abrahante J.E."/>
            <person name="Garbe J."/>
            <person name="Badalamenti J.P."/>
            <person name="Herman A."/>
            <person name="Mangelson H."/>
            <person name="Liachko I."/>
            <person name="Sullivan S."/>
            <person name="Sone E.D."/>
            <person name="Koren S."/>
            <person name="Silverstein K.A.T."/>
            <person name="Beckman K.B."/>
            <person name="Gohl D.M."/>
        </authorList>
    </citation>
    <scope>NUCLEOTIDE SEQUENCE</scope>
    <source>
        <strain evidence="2">Duluth1</strain>
        <tissue evidence="2">Whole animal</tissue>
    </source>
</reference>
<evidence type="ECO:0000313" key="3">
    <source>
        <dbReference type="Proteomes" id="UP000828390"/>
    </source>
</evidence>
<comment type="caution">
    <text evidence="2">The sequence shown here is derived from an EMBL/GenBank/DDBJ whole genome shotgun (WGS) entry which is preliminary data.</text>
</comment>
<protein>
    <submittedName>
        <fullName evidence="2">Uncharacterized protein</fullName>
    </submittedName>
</protein>
<organism evidence="2 3">
    <name type="scientific">Dreissena polymorpha</name>
    <name type="common">Zebra mussel</name>
    <name type="synonym">Mytilus polymorpha</name>
    <dbReference type="NCBI Taxonomy" id="45954"/>
    <lineage>
        <taxon>Eukaryota</taxon>
        <taxon>Metazoa</taxon>
        <taxon>Spiralia</taxon>
        <taxon>Lophotrochozoa</taxon>
        <taxon>Mollusca</taxon>
        <taxon>Bivalvia</taxon>
        <taxon>Autobranchia</taxon>
        <taxon>Heteroconchia</taxon>
        <taxon>Euheterodonta</taxon>
        <taxon>Imparidentia</taxon>
        <taxon>Neoheterodontei</taxon>
        <taxon>Myida</taxon>
        <taxon>Dreissenoidea</taxon>
        <taxon>Dreissenidae</taxon>
        <taxon>Dreissena</taxon>
    </lineage>
</organism>
<feature type="transmembrane region" description="Helical" evidence="1">
    <location>
        <begin position="34"/>
        <end position="56"/>
    </location>
</feature>
<dbReference type="AlphaFoldDB" id="A0A9D4RVZ9"/>
<keyword evidence="3" id="KW-1185">Reference proteome</keyword>
<evidence type="ECO:0000313" key="2">
    <source>
        <dbReference type="EMBL" id="KAH3880607.1"/>
    </source>
</evidence>
<reference evidence="2" key="2">
    <citation type="submission" date="2020-11" db="EMBL/GenBank/DDBJ databases">
        <authorList>
            <person name="McCartney M.A."/>
            <person name="Auch B."/>
            <person name="Kono T."/>
            <person name="Mallez S."/>
            <person name="Becker A."/>
            <person name="Gohl D.M."/>
            <person name="Silverstein K.A.T."/>
            <person name="Koren S."/>
            <person name="Bechman K.B."/>
            <person name="Herman A."/>
            <person name="Abrahante J.E."/>
            <person name="Garbe J."/>
        </authorList>
    </citation>
    <scope>NUCLEOTIDE SEQUENCE</scope>
    <source>
        <strain evidence="2">Duluth1</strain>
        <tissue evidence="2">Whole animal</tissue>
    </source>
</reference>
<gene>
    <name evidence="2" type="ORF">DPMN_004526</name>
</gene>
<sequence>MADVTVISEMMNEEEKRIKAFLEQLGQKLKDKKVSVLAFASTVIIVLSVLVSVLAFASTVIIVLSLLVFVLAFASTVIIGECACLCQYCHNWWVWLPLPKINVVTIGNVAFGSVAIVSVGTIWLWTDGKTDGRKDGRTTPKQYPSAYGGG</sequence>
<feature type="transmembrane region" description="Helical" evidence="1">
    <location>
        <begin position="62"/>
        <end position="89"/>
    </location>
</feature>
<feature type="transmembrane region" description="Helical" evidence="1">
    <location>
        <begin position="101"/>
        <end position="125"/>
    </location>
</feature>
<evidence type="ECO:0000256" key="1">
    <source>
        <dbReference type="SAM" id="Phobius"/>
    </source>
</evidence>
<keyword evidence="1" id="KW-0812">Transmembrane</keyword>
<proteinExistence type="predicted"/>